<name>A0ABW3MAF6_9PSEU</name>
<evidence type="ECO:0000313" key="2">
    <source>
        <dbReference type="Proteomes" id="UP001597045"/>
    </source>
</evidence>
<gene>
    <name evidence="1" type="ORF">ACFQ1S_20505</name>
</gene>
<dbReference type="Gene3D" id="3.40.50.1450">
    <property type="entry name" value="HybD-like"/>
    <property type="match status" value="1"/>
</dbReference>
<accession>A0ABW3MAF6</accession>
<reference evidence="2" key="1">
    <citation type="journal article" date="2019" name="Int. J. Syst. Evol. Microbiol.">
        <title>The Global Catalogue of Microorganisms (GCM) 10K type strain sequencing project: providing services to taxonomists for standard genome sequencing and annotation.</title>
        <authorList>
            <consortium name="The Broad Institute Genomics Platform"/>
            <consortium name="The Broad Institute Genome Sequencing Center for Infectious Disease"/>
            <person name="Wu L."/>
            <person name="Ma J."/>
        </authorList>
    </citation>
    <scope>NUCLEOTIDE SEQUENCE [LARGE SCALE GENOMIC DNA]</scope>
    <source>
        <strain evidence="2">JCM 31486</strain>
    </source>
</reference>
<comment type="caution">
    <text evidence="1">The sequence shown here is derived from an EMBL/GenBank/DDBJ whole genome shotgun (WGS) entry which is preliminary data.</text>
</comment>
<keyword evidence="2" id="KW-1185">Reference proteome</keyword>
<proteinExistence type="predicted"/>
<sequence length="79" mass="8216">MSGVVVIGIGNPYRADDGIGPALADLIADMALRHVTVVVDAVLRTSPDPGRIHRTALDEISHFESATSSHGMGVPEAVL</sequence>
<evidence type="ECO:0000313" key="1">
    <source>
        <dbReference type="EMBL" id="MFD1047746.1"/>
    </source>
</evidence>
<feature type="non-terminal residue" evidence="1">
    <location>
        <position position="79"/>
    </location>
</feature>
<evidence type="ECO:0008006" key="3">
    <source>
        <dbReference type="Google" id="ProtNLM"/>
    </source>
</evidence>
<dbReference type="Proteomes" id="UP001597045">
    <property type="component" value="Unassembled WGS sequence"/>
</dbReference>
<dbReference type="InterPro" id="IPR023430">
    <property type="entry name" value="Pept_HybD-like_dom_sf"/>
</dbReference>
<dbReference type="EMBL" id="JBHTIS010001230">
    <property type="protein sequence ID" value="MFD1047746.1"/>
    <property type="molecule type" value="Genomic_DNA"/>
</dbReference>
<protein>
    <recommendedName>
        <fullName evidence="3">Hydrogenase maturation protease</fullName>
    </recommendedName>
</protein>
<organism evidence="1 2">
    <name type="scientific">Kibdelosporangium lantanae</name>
    <dbReference type="NCBI Taxonomy" id="1497396"/>
    <lineage>
        <taxon>Bacteria</taxon>
        <taxon>Bacillati</taxon>
        <taxon>Actinomycetota</taxon>
        <taxon>Actinomycetes</taxon>
        <taxon>Pseudonocardiales</taxon>
        <taxon>Pseudonocardiaceae</taxon>
        <taxon>Kibdelosporangium</taxon>
    </lineage>
</organism>
<dbReference type="SUPFAM" id="SSF53163">
    <property type="entry name" value="HybD-like"/>
    <property type="match status" value="1"/>
</dbReference>